<dbReference type="PROSITE" id="PS51352">
    <property type="entry name" value="THIOREDOXIN_2"/>
    <property type="match status" value="1"/>
</dbReference>
<dbReference type="InterPro" id="IPR036249">
    <property type="entry name" value="Thioredoxin-like_sf"/>
</dbReference>
<evidence type="ECO:0000259" key="10">
    <source>
        <dbReference type="PROSITE" id="PS51352"/>
    </source>
</evidence>
<keyword evidence="6 8" id="KW-0472">Membrane</keyword>
<keyword evidence="9" id="KW-0732">Signal</keyword>
<accession>A0A162GKC6</accession>
<evidence type="ECO:0000256" key="5">
    <source>
        <dbReference type="ARBA" id="ARBA00022989"/>
    </source>
</evidence>
<proteinExistence type="predicted"/>
<evidence type="ECO:0000256" key="7">
    <source>
        <dbReference type="ARBA" id="ARBA00023284"/>
    </source>
</evidence>
<feature type="signal peptide" evidence="9">
    <location>
        <begin position="1"/>
        <end position="23"/>
    </location>
</feature>
<keyword evidence="3 8" id="KW-0812">Transmembrane</keyword>
<dbReference type="NCBIfam" id="NF001419">
    <property type="entry name" value="PRK00293.1"/>
    <property type="match status" value="1"/>
</dbReference>
<evidence type="ECO:0000256" key="1">
    <source>
        <dbReference type="ARBA" id="ARBA00004651"/>
    </source>
</evidence>
<feature type="transmembrane region" description="Helical" evidence="8">
    <location>
        <begin position="313"/>
        <end position="343"/>
    </location>
</feature>
<dbReference type="InterPro" id="IPR017937">
    <property type="entry name" value="Thioredoxin_CS"/>
</dbReference>
<dbReference type="GO" id="GO:0015035">
    <property type="term" value="F:protein-disulfide reductase activity"/>
    <property type="evidence" value="ECO:0007669"/>
    <property type="project" value="TreeGrafter"/>
</dbReference>
<organism evidence="11 12">
    <name type="scientific">Bdellovibrio bacteriovorus</name>
    <dbReference type="NCBI Taxonomy" id="959"/>
    <lineage>
        <taxon>Bacteria</taxon>
        <taxon>Pseudomonadati</taxon>
        <taxon>Bdellovibrionota</taxon>
        <taxon>Bdellovibrionia</taxon>
        <taxon>Bdellovibrionales</taxon>
        <taxon>Pseudobdellovibrionaceae</taxon>
        <taxon>Bdellovibrio</taxon>
    </lineage>
</organism>
<keyword evidence="5 8" id="KW-1133">Transmembrane helix</keyword>
<keyword evidence="7" id="KW-0676">Redox-active center</keyword>
<feature type="transmembrane region" description="Helical" evidence="8">
    <location>
        <begin position="349"/>
        <end position="373"/>
    </location>
</feature>
<dbReference type="InterPro" id="IPR036929">
    <property type="entry name" value="DsbDN_sf"/>
</dbReference>
<comment type="subcellular location">
    <subcellularLocation>
        <location evidence="1">Cell membrane</location>
        <topology evidence="1">Multi-pass membrane protein</topology>
    </subcellularLocation>
</comment>
<dbReference type="PROSITE" id="PS00194">
    <property type="entry name" value="THIOREDOXIN_1"/>
    <property type="match status" value="1"/>
</dbReference>
<evidence type="ECO:0000256" key="6">
    <source>
        <dbReference type="ARBA" id="ARBA00023136"/>
    </source>
</evidence>
<feature type="transmembrane region" description="Helical" evidence="8">
    <location>
        <begin position="272"/>
        <end position="292"/>
    </location>
</feature>
<protein>
    <submittedName>
        <fullName evidence="11">Thiol:disulfide interchange protein</fullName>
    </submittedName>
</protein>
<dbReference type="InterPro" id="IPR035671">
    <property type="entry name" value="DsbD_gamma"/>
</dbReference>
<dbReference type="Proteomes" id="UP000075799">
    <property type="component" value="Unassembled WGS sequence"/>
</dbReference>
<evidence type="ECO:0000313" key="12">
    <source>
        <dbReference type="Proteomes" id="UP000075799"/>
    </source>
</evidence>
<dbReference type="RefSeq" id="WP_063205062.1">
    <property type="nucleotide sequence ID" value="NZ_LUKD01000001.1"/>
</dbReference>
<dbReference type="Pfam" id="PF11412">
    <property type="entry name" value="DsbD_N"/>
    <property type="match status" value="1"/>
</dbReference>
<dbReference type="Pfam" id="PF13899">
    <property type="entry name" value="Thioredoxin_7"/>
    <property type="match status" value="1"/>
</dbReference>
<dbReference type="InterPro" id="IPR003834">
    <property type="entry name" value="Cyt_c_assmbl_TM_dom"/>
</dbReference>
<feature type="transmembrane region" description="Helical" evidence="8">
    <location>
        <begin position="448"/>
        <end position="466"/>
    </location>
</feature>
<dbReference type="SUPFAM" id="SSF74863">
    <property type="entry name" value="Thiol:disulfide interchange protein DsbD, N-terminal domain (DsbD-alpha)"/>
    <property type="match status" value="1"/>
</dbReference>
<dbReference type="GO" id="GO:0017004">
    <property type="term" value="P:cytochrome complex assembly"/>
    <property type="evidence" value="ECO:0007669"/>
    <property type="project" value="UniProtKB-KW"/>
</dbReference>
<evidence type="ECO:0000256" key="8">
    <source>
        <dbReference type="SAM" id="Phobius"/>
    </source>
</evidence>
<keyword evidence="4" id="KW-0201">Cytochrome c-type biogenesis</keyword>
<keyword evidence="2" id="KW-1003">Cell membrane</keyword>
<dbReference type="EMBL" id="LUKD01000001">
    <property type="protein sequence ID" value="KYG68365.1"/>
    <property type="molecule type" value="Genomic_DNA"/>
</dbReference>
<dbReference type="OrthoDB" id="5287452at2"/>
<feature type="transmembrane region" description="Helical" evidence="8">
    <location>
        <begin position="196"/>
        <end position="224"/>
    </location>
</feature>
<dbReference type="Gene3D" id="3.40.30.10">
    <property type="entry name" value="Glutaredoxin"/>
    <property type="match status" value="1"/>
</dbReference>
<sequence length="602" mass="66656">MKRSLKYILAFTLLLLTSPWSWAQLNTNDTDPLLVETKVIPFEWNPGQGGTLEIKMKLPPGYHAYDDQFKVVILEPDGFQVAPLNVAPLKKWFDKFSKKERLGIENEATLQAHIEAPNRFLKKHDKMKLELTYQACSDQFCLFPTTKLIEVPITVTVVEGSPQIVEQETTPAMTSPSFFDSGSFQKLLGASMFTGLLFVFLAGVFTSFTPCIFPMIPITLAVLGNHANERTRLQNFITACVYVLGIATTYSVLGLVAASTGGVFGATLGNPYVLAVICTIFLAMALSMYGLYEIQVPAAIRNRFGAGQQKKGLGGAYLTGLFAGIVASPCVGPVLVAILTYVASTQNKVMGFLFLFTYAVGLGLIFIAMGVFTELSRALPRSGPWMNAFKFILGTLMLSAFYYYLELLLPERWFDLALGVGLIILASVYGAFLAADQVAAPLNKIRKGLMQAVLLVGVGYIALAAFELRPYIRGRIMANDSLNQIQKLQWQVYSEDLLAEAAKNGKPVIIDFWAEWCAACHELEEHTFSDARVRAMGQNFVFLKFDATKDSDKLRELKKKYNIQGLPTVIFINPNGVWIDALTLTMFEKPDAFLKRMEKAAQ</sequence>
<feature type="transmembrane region" description="Helical" evidence="8">
    <location>
        <begin position="416"/>
        <end position="436"/>
    </location>
</feature>
<dbReference type="PANTHER" id="PTHR32234:SF0">
    <property type="entry name" value="THIOL:DISULFIDE INTERCHANGE PROTEIN DSBD"/>
    <property type="match status" value="1"/>
</dbReference>
<feature type="transmembrane region" description="Helical" evidence="8">
    <location>
        <begin position="385"/>
        <end position="404"/>
    </location>
</feature>
<feature type="domain" description="Thioredoxin" evidence="10">
    <location>
        <begin position="457"/>
        <end position="602"/>
    </location>
</feature>
<dbReference type="CDD" id="cd02953">
    <property type="entry name" value="DsbDgamma"/>
    <property type="match status" value="1"/>
</dbReference>
<gene>
    <name evidence="11" type="ORF">AZI87_03700</name>
</gene>
<evidence type="ECO:0000256" key="9">
    <source>
        <dbReference type="SAM" id="SignalP"/>
    </source>
</evidence>
<dbReference type="Pfam" id="PF02683">
    <property type="entry name" value="DsbD_TM"/>
    <property type="match status" value="1"/>
</dbReference>
<name>A0A162GKC6_BDEBC</name>
<dbReference type="InterPro" id="IPR013766">
    <property type="entry name" value="Thioredoxin_domain"/>
</dbReference>
<dbReference type="GO" id="GO:0045454">
    <property type="term" value="P:cell redox homeostasis"/>
    <property type="evidence" value="ECO:0007669"/>
    <property type="project" value="TreeGrafter"/>
</dbReference>
<dbReference type="GO" id="GO:0005886">
    <property type="term" value="C:plasma membrane"/>
    <property type="evidence" value="ECO:0007669"/>
    <property type="project" value="UniProtKB-SubCell"/>
</dbReference>
<dbReference type="SUPFAM" id="SSF52833">
    <property type="entry name" value="Thioredoxin-like"/>
    <property type="match status" value="1"/>
</dbReference>
<evidence type="ECO:0000313" key="11">
    <source>
        <dbReference type="EMBL" id="KYG68365.1"/>
    </source>
</evidence>
<feature type="chain" id="PRO_5007834806" evidence="9">
    <location>
        <begin position="24"/>
        <end position="602"/>
    </location>
</feature>
<comment type="caution">
    <text evidence="11">The sequence shown here is derived from an EMBL/GenBank/DDBJ whole genome shotgun (WGS) entry which is preliminary data.</text>
</comment>
<dbReference type="Gene3D" id="2.60.40.1250">
    <property type="entry name" value="Thiol:disulfide interchange protein DsbD, N-terminal domain"/>
    <property type="match status" value="1"/>
</dbReference>
<evidence type="ECO:0000256" key="3">
    <source>
        <dbReference type="ARBA" id="ARBA00022692"/>
    </source>
</evidence>
<feature type="transmembrane region" description="Helical" evidence="8">
    <location>
        <begin position="236"/>
        <end position="260"/>
    </location>
</feature>
<dbReference type="AlphaFoldDB" id="A0A162GKC6"/>
<dbReference type="InterPro" id="IPR028250">
    <property type="entry name" value="DsbDN"/>
</dbReference>
<evidence type="ECO:0000256" key="4">
    <source>
        <dbReference type="ARBA" id="ARBA00022748"/>
    </source>
</evidence>
<evidence type="ECO:0000256" key="2">
    <source>
        <dbReference type="ARBA" id="ARBA00022475"/>
    </source>
</evidence>
<reference evidence="11 12" key="1">
    <citation type="submission" date="2016-03" db="EMBL/GenBank/DDBJ databases">
        <authorList>
            <person name="Ploux O."/>
        </authorList>
    </citation>
    <scope>NUCLEOTIDE SEQUENCE [LARGE SCALE GENOMIC DNA]</scope>
    <source>
        <strain evidence="11 12">EC13</strain>
    </source>
</reference>
<dbReference type="PANTHER" id="PTHR32234">
    <property type="entry name" value="THIOL:DISULFIDE INTERCHANGE PROTEIN DSBD"/>
    <property type="match status" value="1"/>
</dbReference>